<evidence type="ECO:0000313" key="3">
    <source>
        <dbReference type="Proteomes" id="UP000759131"/>
    </source>
</evidence>
<evidence type="ECO:0000256" key="1">
    <source>
        <dbReference type="SAM" id="MobiDB-lite"/>
    </source>
</evidence>
<name>A0A7R9PXU7_9ACAR</name>
<reference evidence="2" key="1">
    <citation type="submission" date="2020-11" db="EMBL/GenBank/DDBJ databases">
        <authorList>
            <person name="Tran Van P."/>
        </authorList>
    </citation>
    <scope>NUCLEOTIDE SEQUENCE</scope>
</reference>
<dbReference type="Proteomes" id="UP000759131">
    <property type="component" value="Unassembled WGS sequence"/>
</dbReference>
<dbReference type="AlphaFoldDB" id="A0A7R9PXU7"/>
<organism evidence="2">
    <name type="scientific">Medioppia subpectinata</name>
    <dbReference type="NCBI Taxonomy" id="1979941"/>
    <lineage>
        <taxon>Eukaryota</taxon>
        <taxon>Metazoa</taxon>
        <taxon>Ecdysozoa</taxon>
        <taxon>Arthropoda</taxon>
        <taxon>Chelicerata</taxon>
        <taxon>Arachnida</taxon>
        <taxon>Acari</taxon>
        <taxon>Acariformes</taxon>
        <taxon>Sarcoptiformes</taxon>
        <taxon>Oribatida</taxon>
        <taxon>Brachypylina</taxon>
        <taxon>Oppioidea</taxon>
        <taxon>Oppiidae</taxon>
        <taxon>Medioppia</taxon>
    </lineage>
</organism>
<sequence length="1218" mass="140685">MLEEISKYIESGIPRFYKHFTTFEQLLGGVGDDVKQRPLDPTAIEYKQIMLRELKRGSLVRMVLLLMLPVLRNHKLIKYLKSDPNYKPSPLTNHMLLMDFDITNQLNLLKSVIDLNLANLSAPEQSELIQLTKDTLELNDKYYLPTSPAPTERPISADPTEWQRIIKTTEPNVKQLSDRVFEPLADFTAKMFASDFVQKLLMNAEMINENIRIGRIFLKRVKARLPTRLELLKQSLSVATDDQSRQILDGVIKYLVPIDEQFVAKIEQQLGGGGNDANLQAMDETEIEFQQLIHRELKRGSLVRMMLLEMLLIWRNQQLRKYLNTQPRYQPRPLSDLMLFKDFDDKLLMNAYNSIIRLNSANISPADERELTQLAREVMVLFDKMYVTYRPTSPVPTDASNSINPSSQHIKDLMSETFQKSMMTFVNTDYVQRILMKGEMSDENIRLARIYLKIFKDSITIRQQLLKKTLSVATDSKTRQILDEISRNVEINVPKMDTHFTKFEQLLGGVGDDVKQRPLDPTTVEYKHLVDREVKRGSLVRMVLLLMLPVLHNQKLIEYLKSKPSYRPSPLTNHMLLTDVDKTNQLNLLKSVIDLNIGKLSAPEQSELIQLTKEMLDLHDKCTYHTSPEEPTSADSTEWQRIISTEPKVTQISDRLFEPFTDSVTKTFASDYVQKILMTGEMTDENIRIGRIFLKNIKNSITSRFQLLKYIRSITTDDKSRKILDGIIGYLGPKNEQFLTKFEQKLGAVGDDVKQQLINETNIETQQLIQREMKHGSLVRKVLVLMMPISRTLQIQEYLKKQPRYQSSPLSDLMLFKEFDLKTLLNAYKNVIYLNAVNITAPIESELMTFVKDVSKFKNPLISPDTKNEPATNSGPNDRPFGPTSTIRPFSPVFIDSPNGHNISPVTTDLPISNSLTVRLLETVEHSLAKLFASDYVQKIVMMADMSKQFTMRLGRIFWWRIKKLFQTRVEMLKGAQTLVTIDTDCKYLEQITNRLINESQIVLATNKQILGDINDVIQETALSEITLDYQLLVYREMRRRSLIRMLVTDLVPVWRILQLREYVKRQPQYRPSALSRFLLYSDIELDTLFKFYKKMIDSLLPNITPTEMQELIQLIKESIDIDLKFISVPIESLSSLACNNKTLTTSSTEKKYLLSNVHYSHSLIPTNEQPKASYRFTTDMKEVPSDNKEMSVVAEYRLISPFTTGWSKTINALVKQM</sequence>
<feature type="non-terminal residue" evidence="2">
    <location>
        <position position="1"/>
    </location>
</feature>
<proteinExistence type="predicted"/>
<dbReference type="EMBL" id="OC857112">
    <property type="protein sequence ID" value="CAD7624748.1"/>
    <property type="molecule type" value="Genomic_DNA"/>
</dbReference>
<accession>A0A7R9PXU7</accession>
<keyword evidence="3" id="KW-1185">Reference proteome</keyword>
<feature type="region of interest" description="Disordered" evidence="1">
    <location>
        <begin position="861"/>
        <end position="883"/>
    </location>
</feature>
<dbReference type="EMBL" id="CAJPIZ010002537">
    <property type="protein sequence ID" value="CAG2105178.1"/>
    <property type="molecule type" value="Genomic_DNA"/>
</dbReference>
<evidence type="ECO:0000313" key="2">
    <source>
        <dbReference type="EMBL" id="CAD7624748.1"/>
    </source>
</evidence>
<gene>
    <name evidence="2" type="ORF">OSB1V03_LOCUS5189</name>
</gene>
<protein>
    <submittedName>
        <fullName evidence="2">Uncharacterized protein</fullName>
    </submittedName>
</protein>